<comment type="caution">
    <text evidence="2">The sequence shown here is derived from an EMBL/GenBank/DDBJ whole genome shotgun (WGS) entry which is preliminary data.</text>
</comment>
<sequence length="50" mass="5124">MILVIDERRVELAALDAHQVLELVSNGAPKSDPAAADAPSGPAIGRSEAT</sequence>
<name>A0A8J3ZRG4_9ACTN</name>
<evidence type="ECO:0000313" key="2">
    <source>
        <dbReference type="EMBL" id="GIJ67687.1"/>
    </source>
</evidence>
<feature type="region of interest" description="Disordered" evidence="1">
    <location>
        <begin position="25"/>
        <end position="50"/>
    </location>
</feature>
<keyword evidence="3" id="KW-1185">Reference proteome</keyword>
<proteinExistence type="predicted"/>
<dbReference type="AlphaFoldDB" id="A0A8J3ZRG4"/>
<organism evidence="2 3">
    <name type="scientific">Virgisporangium ochraceum</name>
    <dbReference type="NCBI Taxonomy" id="65505"/>
    <lineage>
        <taxon>Bacteria</taxon>
        <taxon>Bacillati</taxon>
        <taxon>Actinomycetota</taxon>
        <taxon>Actinomycetes</taxon>
        <taxon>Micromonosporales</taxon>
        <taxon>Micromonosporaceae</taxon>
        <taxon>Virgisporangium</taxon>
    </lineage>
</organism>
<gene>
    <name evidence="2" type="ORF">Voc01_026040</name>
</gene>
<protein>
    <submittedName>
        <fullName evidence="2">Uncharacterized protein</fullName>
    </submittedName>
</protein>
<feature type="compositionally biased region" description="Low complexity" evidence="1">
    <location>
        <begin position="27"/>
        <end position="43"/>
    </location>
</feature>
<evidence type="ECO:0000313" key="3">
    <source>
        <dbReference type="Proteomes" id="UP000635606"/>
    </source>
</evidence>
<reference evidence="2" key="1">
    <citation type="submission" date="2021-01" db="EMBL/GenBank/DDBJ databases">
        <title>Whole genome shotgun sequence of Virgisporangium ochraceum NBRC 16418.</title>
        <authorList>
            <person name="Komaki H."/>
            <person name="Tamura T."/>
        </authorList>
    </citation>
    <scope>NUCLEOTIDE SEQUENCE</scope>
    <source>
        <strain evidence="2">NBRC 16418</strain>
    </source>
</reference>
<dbReference type="Proteomes" id="UP000635606">
    <property type="component" value="Unassembled WGS sequence"/>
</dbReference>
<dbReference type="EMBL" id="BOPH01000029">
    <property type="protein sequence ID" value="GIJ67687.1"/>
    <property type="molecule type" value="Genomic_DNA"/>
</dbReference>
<evidence type="ECO:0000256" key="1">
    <source>
        <dbReference type="SAM" id="MobiDB-lite"/>
    </source>
</evidence>
<accession>A0A8J3ZRG4</accession>